<keyword evidence="4" id="KW-1185">Reference proteome</keyword>
<name>A0AAV9Z1U3_9AGAR</name>
<accession>A0AAV9Z1U3</accession>
<keyword evidence="2" id="KW-0472">Membrane</keyword>
<keyword evidence="2" id="KW-1133">Transmembrane helix</keyword>
<organism evidence="3 4">
    <name type="scientific">Favolaschia claudopus</name>
    <dbReference type="NCBI Taxonomy" id="2862362"/>
    <lineage>
        <taxon>Eukaryota</taxon>
        <taxon>Fungi</taxon>
        <taxon>Dikarya</taxon>
        <taxon>Basidiomycota</taxon>
        <taxon>Agaricomycotina</taxon>
        <taxon>Agaricomycetes</taxon>
        <taxon>Agaricomycetidae</taxon>
        <taxon>Agaricales</taxon>
        <taxon>Marasmiineae</taxon>
        <taxon>Mycenaceae</taxon>
        <taxon>Favolaschia</taxon>
    </lineage>
</organism>
<sequence length="372" mass="41922">MTPQPEIHSTNPTQSISVSSCTASLEKNTTAQREAGILDDMATVIAGLERCVGLRQIIEQIESGEVQAIRDLPASSSRKRKRQSEQPDSVLPEQLRSFRKIVEAIPWCENDISAERRNGEYFDSTGEFSKVEWDNRWGIRNSWEIWRALGKERYEKKAGESKKDDLHFFPDSLGTSKTDGGRRRPCLMRAYNSNIRVSFSKAKSILWWPYDRQTYDEFGTPGPIYFELNEILLCYFQGRFRDSLSAALTVALILAVFSSTCICVAIPILLRKLTKNRPIQGLYFVNVVHIGLSIATGLFLLVELYTKSSLYAGPEQAILCVGLVLSLILETGGELLLHRHLKPALPKISLPSRDISGVVKEGEHCEWETIPI</sequence>
<evidence type="ECO:0000256" key="1">
    <source>
        <dbReference type="SAM" id="MobiDB-lite"/>
    </source>
</evidence>
<feature type="transmembrane region" description="Helical" evidence="2">
    <location>
        <begin position="244"/>
        <end position="270"/>
    </location>
</feature>
<evidence type="ECO:0000256" key="2">
    <source>
        <dbReference type="SAM" id="Phobius"/>
    </source>
</evidence>
<dbReference type="Proteomes" id="UP001362999">
    <property type="component" value="Unassembled WGS sequence"/>
</dbReference>
<protein>
    <submittedName>
        <fullName evidence="3">Uncharacterized protein</fullName>
    </submittedName>
</protein>
<dbReference type="EMBL" id="JAWWNJ010000240">
    <property type="protein sequence ID" value="KAK6968929.1"/>
    <property type="molecule type" value="Genomic_DNA"/>
</dbReference>
<feature type="transmembrane region" description="Helical" evidence="2">
    <location>
        <begin position="282"/>
        <end position="304"/>
    </location>
</feature>
<dbReference type="AlphaFoldDB" id="A0AAV9Z1U3"/>
<keyword evidence="2" id="KW-0812">Transmembrane</keyword>
<reference evidence="3 4" key="1">
    <citation type="journal article" date="2024" name="J Genomics">
        <title>Draft genome sequencing and assembly of Favolaschia claudopus CIRM-BRFM 2984 isolated from oak limbs.</title>
        <authorList>
            <person name="Navarro D."/>
            <person name="Drula E."/>
            <person name="Chaduli D."/>
            <person name="Cazenave R."/>
            <person name="Ahrendt S."/>
            <person name="Wang J."/>
            <person name="Lipzen A."/>
            <person name="Daum C."/>
            <person name="Barry K."/>
            <person name="Grigoriev I.V."/>
            <person name="Favel A."/>
            <person name="Rosso M.N."/>
            <person name="Martin F."/>
        </authorList>
    </citation>
    <scope>NUCLEOTIDE SEQUENCE [LARGE SCALE GENOMIC DNA]</scope>
    <source>
        <strain evidence="3 4">CIRM-BRFM 2984</strain>
    </source>
</reference>
<feature type="region of interest" description="Disordered" evidence="1">
    <location>
        <begin position="1"/>
        <end position="21"/>
    </location>
</feature>
<feature type="transmembrane region" description="Helical" evidence="2">
    <location>
        <begin position="316"/>
        <end position="337"/>
    </location>
</feature>
<evidence type="ECO:0000313" key="4">
    <source>
        <dbReference type="Proteomes" id="UP001362999"/>
    </source>
</evidence>
<gene>
    <name evidence="3" type="ORF">R3P38DRAFT_2815224</name>
</gene>
<proteinExistence type="predicted"/>
<comment type="caution">
    <text evidence="3">The sequence shown here is derived from an EMBL/GenBank/DDBJ whole genome shotgun (WGS) entry which is preliminary data.</text>
</comment>
<evidence type="ECO:0000313" key="3">
    <source>
        <dbReference type="EMBL" id="KAK6968929.1"/>
    </source>
</evidence>